<dbReference type="PROSITE" id="PS50109">
    <property type="entry name" value="HIS_KIN"/>
    <property type="match status" value="1"/>
</dbReference>
<keyword evidence="10" id="KW-0902">Two-component regulatory system</keyword>
<sequence>MGLRFKLLGILVLVLGVTQTSVGLHQYRATTQANHQFITKQLQRAALGLQPQLDAAVDALSQLAAQIAASIPEDAGGPGAVEQAIAAELLASVGSFHLYDERGSELASWGDDPVVRLSESERREQVQDTVNRGAPERSLECADACRIEVWLPVIHHSGAIRVARISEPLVVVLQRMHQVLGIDLILTASQSDGPIRLFGRNVLAMSRADFLQPWLQVFSQASLQAPDQTALRVRADDTHWVLSSQVIGWQQTGEAAIVLAMDVSDYQAAVQQASRRTALVSGAGLLVSLLAVMWLISPTLNRLRNVTTALPLLAENAFDAARKTIGRAAPAGLAPTDEVDALKQSARWLADRLESLAEVESESEAKSEYLAMASHEIRTPLNGILGMLELLWNAPMTAGQREQVRVALDSAEALRAVIDDILDISRIEARRLDLESSAFVLADVVHQAATTWWVRALQQGLELLVYIDPKLSTEYLGDASRLRQVLLNLISNAVKFTSQGQVLIRVTPATDQGVMIAVEDTGIGIAAEAQERLFEPFAQASRSTSRQYGGSGLGLSICRGLVELMGGTIRVDSHPGHGSCFSMQLPLKPVKSGSLPLGLGPLTINLAQLKNPDEQSILESYLEAEQLRVTTQAADLQIEEAPGALRQLCIRATSGATSSLQRPVSRHQLREALLAVTNTSSPPATSTASRALIEEQQHRILLVEDHPVNRTVLTRQLERLGYQVTSCECAEAALQHLRTRPYALMITDLEMPGMDGLALCRTVRAQGTVNQHIPILVATAHTQRFNREHAMEAGATDYLIKPIRLEGLNAALSRILDSATTIPATTSTDIRRHDVPIDTRYLIEELGEDPGQLRSTLRLFIDTNRATLSELSPAIGRRDWRQIEALTHRILGSARTAGATQLCQALEALGEAAKTQDQSISARFTDVEQVFVATEQFVDNL</sequence>
<dbReference type="Pfam" id="PF01627">
    <property type="entry name" value="Hpt"/>
    <property type="match status" value="1"/>
</dbReference>
<dbReference type="InterPro" id="IPR004358">
    <property type="entry name" value="Sig_transdc_His_kin-like_C"/>
</dbReference>
<organism evidence="17 18">
    <name type="scientific">Abyssibacter profundi</name>
    <dbReference type="NCBI Taxonomy" id="2182787"/>
    <lineage>
        <taxon>Bacteria</taxon>
        <taxon>Pseudomonadati</taxon>
        <taxon>Pseudomonadota</taxon>
        <taxon>Gammaproteobacteria</taxon>
        <taxon>Chromatiales</taxon>
        <taxon>Oceanococcaceae</taxon>
        <taxon>Abyssibacter</taxon>
    </lineage>
</organism>
<dbReference type="SUPFAM" id="SSF47384">
    <property type="entry name" value="Homodimeric domain of signal transducing histidine kinase"/>
    <property type="match status" value="1"/>
</dbReference>
<dbReference type="SMART" id="SM00388">
    <property type="entry name" value="HisKA"/>
    <property type="match status" value="1"/>
</dbReference>
<dbReference type="GO" id="GO:0005524">
    <property type="term" value="F:ATP binding"/>
    <property type="evidence" value="ECO:0007669"/>
    <property type="project" value="UniProtKB-KW"/>
</dbReference>
<dbReference type="Pfam" id="PF02518">
    <property type="entry name" value="HATPase_c"/>
    <property type="match status" value="1"/>
</dbReference>
<dbReference type="InterPro" id="IPR036890">
    <property type="entry name" value="HATPase_C_sf"/>
</dbReference>
<evidence type="ECO:0000256" key="7">
    <source>
        <dbReference type="ARBA" id="ARBA00022741"/>
    </source>
</evidence>
<evidence type="ECO:0000256" key="6">
    <source>
        <dbReference type="ARBA" id="ARBA00022692"/>
    </source>
</evidence>
<proteinExistence type="predicted"/>
<feature type="domain" description="Response regulatory" evidence="15">
    <location>
        <begin position="699"/>
        <end position="816"/>
    </location>
</feature>
<dbReference type="CDD" id="cd17546">
    <property type="entry name" value="REC_hyHK_CKI1_RcsC-like"/>
    <property type="match status" value="1"/>
</dbReference>
<dbReference type="Pfam" id="PF00072">
    <property type="entry name" value="Response_reg"/>
    <property type="match status" value="1"/>
</dbReference>
<evidence type="ECO:0000256" key="13">
    <source>
        <dbReference type="PROSITE-ProRule" id="PRU00169"/>
    </source>
</evidence>
<dbReference type="Pfam" id="PF00512">
    <property type="entry name" value="HisKA"/>
    <property type="match status" value="1"/>
</dbReference>
<dbReference type="Gene3D" id="3.40.50.2300">
    <property type="match status" value="1"/>
</dbReference>
<dbReference type="Gene3D" id="1.20.120.160">
    <property type="entry name" value="HPT domain"/>
    <property type="match status" value="1"/>
</dbReference>
<evidence type="ECO:0000259" key="14">
    <source>
        <dbReference type="PROSITE" id="PS50109"/>
    </source>
</evidence>
<dbReference type="EMBL" id="QEQK01000005">
    <property type="protein sequence ID" value="PWN56602.1"/>
    <property type="molecule type" value="Genomic_DNA"/>
</dbReference>
<keyword evidence="8" id="KW-0067">ATP-binding</keyword>
<keyword evidence="5 13" id="KW-0597">Phosphoprotein</keyword>
<dbReference type="InterPro" id="IPR001789">
    <property type="entry name" value="Sig_transdc_resp-reg_receiver"/>
</dbReference>
<dbReference type="RefSeq" id="WP_109719796.1">
    <property type="nucleotide sequence ID" value="NZ_QEQK01000005.1"/>
</dbReference>
<dbReference type="SUPFAM" id="SSF52172">
    <property type="entry name" value="CheY-like"/>
    <property type="match status" value="1"/>
</dbReference>
<dbReference type="SMART" id="SM00387">
    <property type="entry name" value="HATPase_c"/>
    <property type="match status" value="1"/>
</dbReference>
<keyword evidence="18" id="KW-1185">Reference proteome</keyword>
<evidence type="ECO:0000256" key="10">
    <source>
        <dbReference type="ARBA" id="ARBA00023012"/>
    </source>
</evidence>
<feature type="domain" description="HPt" evidence="16">
    <location>
        <begin position="849"/>
        <end position="941"/>
    </location>
</feature>
<evidence type="ECO:0000256" key="11">
    <source>
        <dbReference type="ARBA" id="ARBA00023136"/>
    </source>
</evidence>
<dbReference type="CDD" id="cd00082">
    <property type="entry name" value="HisKA"/>
    <property type="match status" value="1"/>
</dbReference>
<dbReference type="PANTHER" id="PTHR45339:SF1">
    <property type="entry name" value="HYBRID SIGNAL TRANSDUCTION HISTIDINE KINASE J"/>
    <property type="match status" value="1"/>
</dbReference>
<dbReference type="SUPFAM" id="SSF55874">
    <property type="entry name" value="ATPase domain of HSP90 chaperone/DNA topoisomerase II/histidine kinase"/>
    <property type="match status" value="1"/>
</dbReference>
<dbReference type="InterPro" id="IPR008207">
    <property type="entry name" value="Sig_transdc_His_kin_Hpt_dom"/>
</dbReference>
<feature type="domain" description="Histidine kinase" evidence="14">
    <location>
        <begin position="372"/>
        <end position="589"/>
    </location>
</feature>
<keyword evidence="11" id="KW-0472">Membrane</keyword>
<keyword evidence="9" id="KW-1133">Transmembrane helix</keyword>
<dbReference type="InterPro" id="IPR003661">
    <property type="entry name" value="HisK_dim/P_dom"/>
</dbReference>
<keyword evidence="6" id="KW-0812">Transmembrane</keyword>
<gene>
    <name evidence="17" type="ORF">DEH80_07235</name>
</gene>
<dbReference type="InterPro" id="IPR011006">
    <property type="entry name" value="CheY-like_superfamily"/>
</dbReference>
<evidence type="ECO:0000259" key="15">
    <source>
        <dbReference type="PROSITE" id="PS50110"/>
    </source>
</evidence>
<evidence type="ECO:0000256" key="3">
    <source>
        <dbReference type="ARBA" id="ARBA00012438"/>
    </source>
</evidence>
<comment type="catalytic activity">
    <reaction evidence="1">
        <text>ATP + protein L-histidine = ADP + protein N-phospho-L-histidine.</text>
        <dbReference type="EC" id="2.7.13.3"/>
    </reaction>
</comment>
<evidence type="ECO:0000313" key="17">
    <source>
        <dbReference type="EMBL" id="PWN56602.1"/>
    </source>
</evidence>
<dbReference type="InterPro" id="IPR005467">
    <property type="entry name" value="His_kinase_dom"/>
</dbReference>
<dbReference type="OrthoDB" id="5570135at2"/>
<dbReference type="SUPFAM" id="SSF47226">
    <property type="entry name" value="Histidine-containing phosphotransfer domain, HPT domain"/>
    <property type="match status" value="1"/>
</dbReference>
<evidence type="ECO:0000256" key="4">
    <source>
        <dbReference type="ARBA" id="ARBA00022475"/>
    </source>
</evidence>
<keyword evidence="4" id="KW-1003">Cell membrane</keyword>
<dbReference type="Gene3D" id="3.30.565.10">
    <property type="entry name" value="Histidine kinase-like ATPase, C-terminal domain"/>
    <property type="match status" value="1"/>
</dbReference>
<keyword evidence="7" id="KW-0547">Nucleotide-binding</keyword>
<dbReference type="PANTHER" id="PTHR45339">
    <property type="entry name" value="HYBRID SIGNAL TRANSDUCTION HISTIDINE KINASE J"/>
    <property type="match status" value="1"/>
</dbReference>
<name>A0A363UMF3_9GAMM</name>
<comment type="subcellular location">
    <subcellularLocation>
        <location evidence="2">Cell membrane</location>
        <topology evidence="2">Multi-pass membrane protein</topology>
    </subcellularLocation>
</comment>
<dbReference type="Proteomes" id="UP000251800">
    <property type="component" value="Unassembled WGS sequence"/>
</dbReference>
<evidence type="ECO:0000256" key="1">
    <source>
        <dbReference type="ARBA" id="ARBA00000085"/>
    </source>
</evidence>
<dbReference type="PRINTS" id="PR00344">
    <property type="entry name" value="BCTRLSENSOR"/>
</dbReference>
<evidence type="ECO:0000256" key="12">
    <source>
        <dbReference type="PROSITE-ProRule" id="PRU00110"/>
    </source>
</evidence>
<dbReference type="SMART" id="SM00448">
    <property type="entry name" value="REC"/>
    <property type="match status" value="1"/>
</dbReference>
<dbReference type="FunFam" id="3.30.565.10:FF:000078">
    <property type="entry name" value="Two-component sensor histidine kinase"/>
    <property type="match status" value="1"/>
</dbReference>
<dbReference type="InterPro" id="IPR036641">
    <property type="entry name" value="HPT_dom_sf"/>
</dbReference>
<evidence type="ECO:0000256" key="2">
    <source>
        <dbReference type="ARBA" id="ARBA00004651"/>
    </source>
</evidence>
<dbReference type="InterPro" id="IPR036097">
    <property type="entry name" value="HisK_dim/P_sf"/>
</dbReference>
<dbReference type="PROSITE" id="PS50110">
    <property type="entry name" value="RESPONSE_REGULATORY"/>
    <property type="match status" value="1"/>
</dbReference>
<reference evidence="17 18" key="1">
    <citation type="submission" date="2018-05" db="EMBL/GenBank/DDBJ databases">
        <title>Abyssibacter profundi OUC007T gen. nov., sp. nov, a marine bacterium isolated from seawater of the Mariana Trench.</title>
        <authorList>
            <person name="Zhou S."/>
        </authorList>
    </citation>
    <scope>NUCLEOTIDE SEQUENCE [LARGE SCALE GENOMIC DNA]</scope>
    <source>
        <strain evidence="17 18">OUC007</strain>
    </source>
</reference>
<accession>A0A363UMF3</accession>
<dbReference type="InterPro" id="IPR003594">
    <property type="entry name" value="HATPase_dom"/>
</dbReference>
<evidence type="ECO:0000256" key="8">
    <source>
        <dbReference type="ARBA" id="ARBA00022840"/>
    </source>
</evidence>
<dbReference type="CDD" id="cd16922">
    <property type="entry name" value="HATPase_EvgS-ArcB-TorS-like"/>
    <property type="match status" value="1"/>
</dbReference>
<evidence type="ECO:0000259" key="16">
    <source>
        <dbReference type="PROSITE" id="PS50894"/>
    </source>
</evidence>
<dbReference type="PROSITE" id="PS50894">
    <property type="entry name" value="HPT"/>
    <property type="match status" value="1"/>
</dbReference>
<dbReference type="GO" id="GO:0005886">
    <property type="term" value="C:plasma membrane"/>
    <property type="evidence" value="ECO:0007669"/>
    <property type="project" value="UniProtKB-SubCell"/>
</dbReference>
<comment type="caution">
    <text evidence="17">The sequence shown here is derived from an EMBL/GenBank/DDBJ whole genome shotgun (WGS) entry which is preliminary data.</text>
</comment>
<feature type="modified residue" description="Phosphohistidine" evidence="12">
    <location>
        <position position="888"/>
    </location>
</feature>
<dbReference type="GO" id="GO:0000155">
    <property type="term" value="F:phosphorelay sensor kinase activity"/>
    <property type="evidence" value="ECO:0007669"/>
    <property type="project" value="InterPro"/>
</dbReference>
<dbReference type="Gene3D" id="1.10.287.130">
    <property type="match status" value="1"/>
</dbReference>
<dbReference type="AlphaFoldDB" id="A0A363UMF3"/>
<feature type="modified residue" description="4-aspartylphosphate" evidence="13">
    <location>
        <position position="748"/>
    </location>
</feature>
<evidence type="ECO:0000256" key="5">
    <source>
        <dbReference type="ARBA" id="ARBA00022553"/>
    </source>
</evidence>
<protein>
    <recommendedName>
        <fullName evidence="3">histidine kinase</fullName>
        <ecNumber evidence="3">2.7.13.3</ecNumber>
    </recommendedName>
</protein>
<evidence type="ECO:0000313" key="18">
    <source>
        <dbReference type="Proteomes" id="UP000251800"/>
    </source>
</evidence>
<evidence type="ECO:0000256" key="9">
    <source>
        <dbReference type="ARBA" id="ARBA00022989"/>
    </source>
</evidence>
<dbReference type="EC" id="2.7.13.3" evidence="3"/>